<dbReference type="InterPro" id="IPR037523">
    <property type="entry name" value="VOC_core"/>
</dbReference>
<accession>A0A7G6YEM0</accession>
<feature type="domain" description="VOC" evidence="1">
    <location>
        <begin position="2"/>
        <end position="121"/>
    </location>
</feature>
<dbReference type="InterPro" id="IPR004360">
    <property type="entry name" value="Glyas_Fos-R_dOase_dom"/>
</dbReference>
<reference evidence="3" key="1">
    <citation type="submission" date="2019-09" db="EMBL/GenBank/DDBJ databases">
        <title>Antimicrobial potential of Antarctic Bacteria.</title>
        <authorList>
            <person name="Benaud N."/>
            <person name="Edwards R.J."/>
            <person name="Ferrari B.C."/>
        </authorList>
    </citation>
    <scope>NUCLEOTIDE SEQUENCE [LARGE SCALE GENOMIC DNA]</scope>
    <source>
        <strain evidence="3">INR9</strain>
    </source>
</reference>
<dbReference type="RefSeq" id="WP_185276361.1">
    <property type="nucleotide sequence ID" value="NZ_CP043641.1"/>
</dbReference>
<dbReference type="PROSITE" id="PS51819">
    <property type="entry name" value="VOC"/>
    <property type="match status" value="1"/>
</dbReference>
<dbReference type="Pfam" id="PF00903">
    <property type="entry name" value="Glyoxalase"/>
    <property type="match status" value="1"/>
</dbReference>
<gene>
    <name evidence="2" type="ORF">F1C12_18660</name>
</gene>
<dbReference type="KEGG" id="lse:F1C12_18660"/>
<sequence length="133" mass="14208">MTFASVRFPTDDVPALVAFYEQALGLTARWANDQFAELVTSRGTIAISATALTDRFAAGSVAPRSNAGLMLEFLVDDVDAERDRIAALAGGLVMEPTTLPWGNRSMLFRDPDGTVINFFTPATPEAAARVGGR</sequence>
<evidence type="ECO:0000259" key="1">
    <source>
        <dbReference type="PROSITE" id="PS51819"/>
    </source>
</evidence>
<evidence type="ECO:0000313" key="3">
    <source>
        <dbReference type="Proteomes" id="UP000515511"/>
    </source>
</evidence>
<organism evidence="2 3">
    <name type="scientific">Leifsonia shinshuensis</name>
    <dbReference type="NCBI Taxonomy" id="150026"/>
    <lineage>
        <taxon>Bacteria</taxon>
        <taxon>Bacillati</taxon>
        <taxon>Actinomycetota</taxon>
        <taxon>Actinomycetes</taxon>
        <taxon>Micrococcales</taxon>
        <taxon>Microbacteriaceae</taxon>
        <taxon>Leifsonia</taxon>
    </lineage>
</organism>
<protein>
    <submittedName>
        <fullName evidence="2">VOC family protein</fullName>
    </submittedName>
</protein>
<evidence type="ECO:0000313" key="2">
    <source>
        <dbReference type="EMBL" id="QNE36935.1"/>
    </source>
</evidence>
<name>A0A7G6YEM0_9MICO</name>
<dbReference type="InterPro" id="IPR052164">
    <property type="entry name" value="Anthracycline_SecMetBiosynth"/>
</dbReference>
<dbReference type="Gene3D" id="3.10.180.10">
    <property type="entry name" value="2,3-Dihydroxybiphenyl 1,2-Dioxygenase, domain 1"/>
    <property type="match status" value="1"/>
</dbReference>
<dbReference type="EMBL" id="CP043641">
    <property type="protein sequence ID" value="QNE36935.1"/>
    <property type="molecule type" value="Genomic_DNA"/>
</dbReference>
<dbReference type="InterPro" id="IPR029068">
    <property type="entry name" value="Glyas_Bleomycin-R_OHBP_Dase"/>
</dbReference>
<dbReference type="Proteomes" id="UP000515511">
    <property type="component" value="Chromosome"/>
</dbReference>
<dbReference type="PANTHER" id="PTHR33993">
    <property type="entry name" value="GLYOXALASE-RELATED"/>
    <property type="match status" value="1"/>
</dbReference>
<dbReference type="SUPFAM" id="SSF54593">
    <property type="entry name" value="Glyoxalase/Bleomycin resistance protein/Dihydroxybiphenyl dioxygenase"/>
    <property type="match status" value="1"/>
</dbReference>
<proteinExistence type="predicted"/>
<dbReference type="AlphaFoldDB" id="A0A7G6YEM0"/>
<dbReference type="PANTHER" id="PTHR33993:SF14">
    <property type="entry name" value="GB|AAF24581.1"/>
    <property type="match status" value="1"/>
</dbReference>